<evidence type="ECO:0000313" key="2">
    <source>
        <dbReference type="EMBL" id="MBW8268239.1"/>
    </source>
</evidence>
<protein>
    <recommendedName>
        <fullName evidence="1">AAA+ ATPase domain-containing protein</fullName>
    </recommendedName>
</protein>
<dbReference type="RefSeq" id="WP_220115749.1">
    <property type="nucleotide sequence ID" value="NZ_JAHZUY010000003.1"/>
</dbReference>
<dbReference type="SUPFAM" id="SSF52540">
    <property type="entry name" value="P-loop containing nucleoside triphosphate hydrolases"/>
    <property type="match status" value="1"/>
</dbReference>
<reference evidence="2 3" key="1">
    <citation type="submission" date="2021-08" db="EMBL/GenBank/DDBJ databases">
        <title>Caldovatus sediminis gen. nov., sp. nov., a moderately thermophilic bacterium isolated from a hot spring.</title>
        <authorList>
            <person name="Hu C.-J."/>
            <person name="Li W.-J."/>
            <person name="Xian W.-D."/>
        </authorList>
    </citation>
    <scope>NUCLEOTIDE SEQUENCE [LARGE SCALE GENOMIC DNA]</scope>
    <source>
        <strain evidence="2 3">SYSU G05006</strain>
    </source>
</reference>
<proteinExistence type="predicted"/>
<name>A0ABS7EY28_9PROT</name>
<dbReference type="InterPro" id="IPR037257">
    <property type="entry name" value="T2SS_E_N_sf"/>
</dbReference>
<dbReference type="InterPro" id="IPR003593">
    <property type="entry name" value="AAA+_ATPase"/>
</dbReference>
<keyword evidence="3" id="KW-1185">Reference proteome</keyword>
<organism evidence="2 3">
    <name type="scientific">Caldovatus aquaticus</name>
    <dbReference type="NCBI Taxonomy" id="2865671"/>
    <lineage>
        <taxon>Bacteria</taxon>
        <taxon>Pseudomonadati</taxon>
        <taxon>Pseudomonadota</taxon>
        <taxon>Alphaproteobacteria</taxon>
        <taxon>Acetobacterales</taxon>
        <taxon>Roseomonadaceae</taxon>
        <taxon>Caldovatus</taxon>
    </lineage>
</organism>
<dbReference type="SUPFAM" id="SSF160246">
    <property type="entry name" value="EspE N-terminal domain-like"/>
    <property type="match status" value="1"/>
</dbReference>
<sequence>MLLGELLVANGLATAQDVAEALHRQRLQGGRLGDILVAMGKITERDLLRVLHAVPAAPLSIEETGLGLNDLLNLMTKAMHGGSVDTAAKLAEVLKLSQRVVQQLLEEANAAKLIEALGVVKTLTGAHPRYGLSARGREWAQQAFEQNSYVGPAPVPLSDYVARIQRQAIGDERVPPEAVARALGDLVVSDDLINKVGPAINSGRPLLLYGPAGNGKTSIAERIGAIFNSMIFIPYCFEVGGQIVRVFDPDIHKEVPYDEGQNAGSIRASGFDRRWVPCRRPFVVTGGELTLEMLDLRFNPLAKFYEAPLHVKALNGTFLIDDFGRQIVAPDTLLNRWIVPLESRVDYLKLHTGKSFAIPFDQLVIFSTNMPPSQLMDPAFLRRLPYKVEVGAPSRAEYAEIFRAAARRHGLEATEEVISHVLAELTERNDFALASYQPEFIARQVVALCKFRGVPPQFTPETLAFAIGNLYTKDSPGYGVAATRAEATRRNPGLRIANVGD</sequence>
<dbReference type="SMART" id="SM00382">
    <property type="entry name" value="AAA"/>
    <property type="match status" value="1"/>
</dbReference>
<comment type="caution">
    <text evidence="2">The sequence shown here is derived from an EMBL/GenBank/DDBJ whole genome shotgun (WGS) entry which is preliminary data.</text>
</comment>
<dbReference type="Proteomes" id="UP001519924">
    <property type="component" value="Unassembled WGS sequence"/>
</dbReference>
<dbReference type="Gene3D" id="3.40.50.300">
    <property type="entry name" value="P-loop containing nucleotide triphosphate hydrolases"/>
    <property type="match status" value="1"/>
</dbReference>
<accession>A0ABS7EY28</accession>
<feature type="domain" description="AAA+ ATPase" evidence="1">
    <location>
        <begin position="202"/>
        <end position="394"/>
    </location>
</feature>
<evidence type="ECO:0000259" key="1">
    <source>
        <dbReference type="SMART" id="SM00382"/>
    </source>
</evidence>
<dbReference type="InterPro" id="IPR027417">
    <property type="entry name" value="P-loop_NTPase"/>
</dbReference>
<gene>
    <name evidence="2" type="ORF">K1J50_01930</name>
</gene>
<dbReference type="EMBL" id="JAHZUY010000003">
    <property type="protein sequence ID" value="MBW8268239.1"/>
    <property type="molecule type" value="Genomic_DNA"/>
</dbReference>
<evidence type="ECO:0000313" key="3">
    <source>
        <dbReference type="Proteomes" id="UP001519924"/>
    </source>
</evidence>